<dbReference type="RefSeq" id="WP_204825549.1">
    <property type="nucleotide sequence ID" value="NZ_JBHUGF010000010.1"/>
</dbReference>
<dbReference type="EMBL" id="JBHUGF010000010">
    <property type="protein sequence ID" value="MFD1991866.1"/>
    <property type="molecule type" value="Genomic_DNA"/>
</dbReference>
<dbReference type="SUPFAM" id="SSF81631">
    <property type="entry name" value="PAP/OAS1 substrate-binding domain"/>
    <property type="match status" value="1"/>
</dbReference>
<reference evidence="2" key="1">
    <citation type="journal article" date="2019" name="Int. J. Syst. Evol. Microbiol.">
        <title>The Global Catalogue of Microorganisms (GCM) 10K type strain sequencing project: providing services to taxonomists for standard genome sequencing and annotation.</title>
        <authorList>
            <consortium name="The Broad Institute Genomics Platform"/>
            <consortium name="The Broad Institute Genome Sequencing Center for Infectious Disease"/>
            <person name="Wu L."/>
            <person name="Ma J."/>
        </authorList>
    </citation>
    <scope>NUCLEOTIDE SEQUENCE [LARGE SCALE GENOMIC DNA]</scope>
    <source>
        <strain evidence="2">CGMCC 1.15067</strain>
    </source>
</reference>
<proteinExistence type="predicted"/>
<organism evidence="1 2">
    <name type="scientific">Paenibacillus nicotianae</name>
    <dbReference type="NCBI Taxonomy" id="1526551"/>
    <lineage>
        <taxon>Bacteria</taxon>
        <taxon>Bacillati</taxon>
        <taxon>Bacillota</taxon>
        <taxon>Bacilli</taxon>
        <taxon>Bacillales</taxon>
        <taxon>Paenibacillaceae</taxon>
        <taxon>Paenibacillus</taxon>
    </lineage>
</organism>
<dbReference type="Gene3D" id="1.20.120.330">
    <property type="entry name" value="Nucleotidyltransferases domain 2"/>
    <property type="match status" value="1"/>
</dbReference>
<dbReference type="InterPro" id="IPR007530">
    <property type="entry name" value="Aminoglycoside_adenylylTfrase"/>
</dbReference>
<dbReference type="Pfam" id="PF04439">
    <property type="entry name" value="Adenyl_transf"/>
    <property type="match status" value="1"/>
</dbReference>
<comment type="caution">
    <text evidence="1">The sequence shown here is derived from an EMBL/GenBank/DDBJ whole genome shotgun (WGS) entry which is preliminary data.</text>
</comment>
<protein>
    <submittedName>
        <fullName evidence="1">Aminoglycoside 6-adenylyltransferase</fullName>
    </submittedName>
</protein>
<dbReference type="SUPFAM" id="SSF81301">
    <property type="entry name" value="Nucleotidyltransferase"/>
    <property type="match status" value="1"/>
</dbReference>
<dbReference type="Proteomes" id="UP001597403">
    <property type="component" value="Unassembled WGS sequence"/>
</dbReference>
<dbReference type="PIRSF" id="PIRSF000812">
    <property type="entry name" value="AAD"/>
    <property type="match status" value="1"/>
</dbReference>
<evidence type="ECO:0000313" key="1">
    <source>
        <dbReference type="EMBL" id="MFD1991866.1"/>
    </source>
</evidence>
<dbReference type="Gene3D" id="3.30.460.10">
    <property type="entry name" value="Beta Polymerase, domain 2"/>
    <property type="match status" value="1"/>
</dbReference>
<gene>
    <name evidence="1" type="ORF">ACFSGI_17985</name>
</gene>
<evidence type="ECO:0000313" key="2">
    <source>
        <dbReference type="Proteomes" id="UP001597403"/>
    </source>
</evidence>
<name>A0ABW4UXY4_9BACL</name>
<dbReference type="InterPro" id="IPR043519">
    <property type="entry name" value="NT_sf"/>
</dbReference>
<sequence length="295" mass="34783">MRNQQQMMDLILNFAEQDERVRVVAMNGSRVNRKVPTDIFQDYDIVYLVTDVPSFVEDCGWTDYFGEKIIMQMPDAKGYSLENNEGRYAYLMLLADGNRIDLRLFPLSLQATYINEDKLIQVLLDKDQRMPELLPPTDEDYHIQCPTAQQYADCCNELWWVSTYIAKGLWRKEILYAIDHLHLYVRLYVRPMLLQMITWQVGIATGFQVSVGKNHKYLQQYVDPEVWTQLVATYPQADDEQIWQALQQTGDLFRQVALDVATQLHFEYDRVQDQQVSAYLEHIRTLRPQAQDFYL</sequence>
<accession>A0ABW4UXY4</accession>
<keyword evidence="2" id="KW-1185">Reference proteome</keyword>